<dbReference type="Pfam" id="PF00035">
    <property type="entry name" value="dsrm"/>
    <property type="match status" value="1"/>
</dbReference>
<evidence type="ECO:0000313" key="3">
    <source>
        <dbReference type="EMBL" id="THV06577.1"/>
    </source>
</evidence>
<feature type="compositionally biased region" description="Polar residues" evidence="1">
    <location>
        <begin position="15"/>
        <end position="33"/>
    </location>
</feature>
<feature type="region of interest" description="Disordered" evidence="1">
    <location>
        <begin position="58"/>
        <end position="77"/>
    </location>
</feature>
<dbReference type="InterPro" id="IPR014720">
    <property type="entry name" value="dsRBD_dom"/>
</dbReference>
<dbReference type="SUPFAM" id="SSF54768">
    <property type="entry name" value="dsRNA-binding domain-like"/>
    <property type="match status" value="1"/>
</dbReference>
<organism evidence="3 4">
    <name type="scientific">Dendrothele bispora (strain CBS 962.96)</name>
    <dbReference type="NCBI Taxonomy" id="1314807"/>
    <lineage>
        <taxon>Eukaryota</taxon>
        <taxon>Fungi</taxon>
        <taxon>Dikarya</taxon>
        <taxon>Basidiomycota</taxon>
        <taxon>Agaricomycotina</taxon>
        <taxon>Agaricomycetes</taxon>
        <taxon>Agaricomycetidae</taxon>
        <taxon>Agaricales</taxon>
        <taxon>Agaricales incertae sedis</taxon>
        <taxon>Dendrothele</taxon>
    </lineage>
</organism>
<evidence type="ECO:0000256" key="1">
    <source>
        <dbReference type="SAM" id="MobiDB-lite"/>
    </source>
</evidence>
<reference evidence="3 4" key="1">
    <citation type="journal article" date="2019" name="Nat. Ecol. Evol.">
        <title>Megaphylogeny resolves global patterns of mushroom evolution.</title>
        <authorList>
            <person name="Varga T."/>
            <person name="Krizsan K."/>
            <person name="Foldi C."/>
            <person name="Dima B."/>
            <person name="Sanchez-Garcia M."/>
            <person name="Sanchez-Ramirez S."/>
            <person name="Szollosi G.J."/>
            <person name="Szarkandi J.G."/>
            <person name="Papp V."/>
            <person name="Albert L."/>
            <person name="Andreopoulos W."/>
            <person name="Angelini C."/>
            <person name="Antonin V."/>
            <person name="Barry K.W."/>
            <person name="Bougher N.L."/>
            <person name="Buchanan P."/>
            <person name="Buyck B."/>
            <person name="Bense V."/>
            <person name="Catcheside P."/>
            <person name="Chovatia M."/>
            <person name="Cooper J."/>
            <person name="Damon W."/>
            <person name="Desjardin D."/>
            <person name="Finy P."/>
            <person name="Geml J."/>
            <person name="Haridas S."/>
            <person name="Hughes K."/>
            <person name="Justo A."/>
            <person name="Karasinski D."/>
            <person name="Kautmanova I."/>
            <person name="Kiss B."/>
            <person name="Kocsube S."/>
            <person name="Kotiranta H."/>
            <person name="LaButti K.M."/>
            <person name="Lechner B.E."/>
            <person name="Liimatainen K."/>
            <person name="Lipzen A."/>
            <person name="Lukacs Z."/>
            <person name="Mihaltcheva S."/>
            <person name="Morgado L.N."/>
            <person name="Niskanen T."/>
            <person name="Noordeloos M.E."/>
            <person name="Ohm R.A."/>
            <person name="Ortiz-Santana B."/>
            <person name="Ovrebo C."/>
            <person name="Racz N."/>
            <person name="Riley R."/>
            <person name="Savchenko A."/>
            <person name="Shiryaev A."/>
            <person name="Soop K."/>
            <person name="Spirin V."/>
            <person name="Szebenyi C."/>
            <person name="Tomsovsky M."/>
            <person name="Tulloss R.E."/>
            <person name="Uehling J."/>
            <person name="Grigoriev I.V."/>
            <person name="Vagvolgyi C."/>
            <person name="Papp T."/>
            <person name="Martin F.M."/>
            <person name="Miettinen O."/>
            <person name="Hibbett D.S."/>
            <person name="Nagy L.G."/>
        </authorList>
    </citation>
    <scope>NUCLEOTIDE SEQUENCE [LARGE SCALE GENOMIC DNA]</scope>
    <source>
        <strain evidence="3 4">CBS 962.96</strain>
    </source>
</reference>
<feature type="region of interest" description="Disordered" evidence="1">
    <location>
        <begin position="15"/>
        <end position="38"/>
    </location>
</feature>
<evidence type="ECO:0000259" key="2">
    <source>
        <dbReference type="Pfam" id="PF00035"/>
    </source>
</evidence>
<accession>A0A4S8MTR9</accession>
<feature type="compositionally biased region" description="Basic and acidic residues" evidence="1">
    <location>
        <begin position="59"/>
        <end position="69"/>
    </location>
</feature>
<feature type="domain" description="DRBM" evidence="2">
    <location>
        <begin position="8"/>
        <end position="72"/>
    </location>
</feature>
<sequence>MTTPKFATQLNNYFQEKNGGDTSPISYQESSSGPADAPTWTIIFSGVEKGRGSALTKNAAREEASKKALEALTGRAL</sequence>
<evidence type="ECO:0000313" key="4">
    <source>
        <dbReference type="Proteomes" id="UP000297245"/>
    </source>
</evidence>
<keyword evidence="4" id="KW-1185">Reference proteome</keyword>
<dbReference type="Gene3D" id="3.30.160.20">
    <property type="match status" value="1"/>
</dbReference>
<protein>
    <recommendedName>
        <fullName evidence="2">DRBM domain-containing protein</fullName>
    </recommendedName>
</protein>
<dbReference type="AlphaFoldDB" id="A0A4S8MTR9"/>
<dbReference type="Proteomes" id="UP000297245">
    <property type="component" value="Unassembled WGS sequence"/>
</dbReference>
<dbReference type="OrthoDB" id="3246846at2759"/>
<proteinExistence type="predicted"/>
<name>A0A4S8MTR9_DENBC</name>
<dbReference type="EMBL" id="ML179042">
    <property type="protein sequence ID" value="THV06577.1"/>
    <property type="molecule type" value="Genomic_DNA"/>
</dbReference>
<gene>
    <name evidence="3" type="ORF">K435DRAFT_849048</name>
</gene>